<protein>
    <submittedName>
        <fullName evidence="1">Uncharacterized protein</fullName>
    </submittedName>
</protein>
<proteinExistence type="predicted"/>
<gene>
    <name evidence="1" type="ORF">PPRIM_AZ9-3.1.T0890215</name>
</gene>
<evidence type="ECO:0000313" key="1">
    <source>
        <dbReference type="EMBL" id="CAD8092086.1"/>
    </source>
</evidence>
<dbReference type="EMBL" id="CAJJDM010000092">
    <property type="protein sequence ID" value="CAD8092086.1"/>
    <property type="molecule type" value="Genomic_DNA"/>
</dbReference>
<dbReference type="AlphaFoldDB" id="A0A8S1NP05"/>
<accession>A0A8S1NP05</accession>
<keyword evidence="2" id="KW-1185">Reference proteome</keyword>
<sequence>MFNNYLCTSTFKLTLQKVRNCLVEKQLFFIITNRLECSYKGETCESQAERCLTCPLNSLCILDSVKGFFCPGEYYDKEDQVFCQNGKAQDNCLTCDSLAKRDLKIMNANVNHIFQNNLMHFVIIGIEQYECVNSYENCMKQ</sequence>
<comment type="caution">
    <text evidence="1">The sequence shown here is derived from an EMBL/GenBank/DDBJ whole genome shotgun (WGS) entry which is preliminary data.</text>
</comment>
<reference evidence="1" key="1">
    <citation type="submission" date="2021-01" db="EMBL/GenBank/DDBJ databases">
        <authorList>
            <consortium name="Genoscope - CEA"/>
            <person name="William W."/>
        </authorList>
    </citation>
    <scope>NUCLEOTIDE SEQUENCE</scope>
</reference>
<organism evidence="1 2">
    <name type="scientific">Paramecium primaurelia</name>
    <dbReference type="NCBI Taxonomy" id="5886"/>
    <lineage>
        <taxon>Eukaryota</taxon>
        <taxon>Sar</taxon>
        <taxon>Alveolata</taxon>
        <taxon>Ciliophora</taxon>
        <taxon>Intramacronucleata</taxon>
        <taxon>Oligohymenophorea</taxon>
        <taxon>Peniculida</taxon>
        <taxon>Parameciidae</taxon>
        <taxon>Paramecium</taxon>
    </lineage>
</organism>
<dbReference type="Proteomes" id="UP000688137">
    <property type="component" value="Unassembled WGS sequence"/>
</dbReference>
<evidence type="ECO:0000313" key="2">
    <source>
        <dbReference type="Proteomes" id="UP000688137"/>
    </source>
</evidence>
<name>A0A8S1NP05_PARPR</name>